<dbReference type="EMBL" id="CP047267">
    <property type="protein sequence ID" value="QHF09495.1"/>
    <property type="molecule type" value="Genomic_DNA"/>
</dbReference>
<protein>
    <submittedName>
        <fullName evidence="1">Uncharacterized protein</fullName>
    </submittedName>
</protein>
<accession>A0AAJ4E5F2</accession>
<dbReference type="RefSeq" id="WP_024659371.1">
    <property type="nucleotide sequence ID" value="NZ_CP047267.1"/>
</dbReference>
<dbReference type="Proteomes" id="UP000464688">
    <property type="component" value="Chromosome"/>
</dbReference>
<gene>
    <name evidence="1" type="ORF">N026_19320</name>
</gene>
<evidence type="ECO:0000313" key="1">
    <source>
        <dbReference type="EMBL" id="QHF09495.1"/>
    </source>
</evidence>
<evidence type="ECO:0000313" key="2">
    <source>
        <dbReference type="Proteomes" id="UP000464688"/>
    </source>
</evidence>
<proteinExistence type="predicted"/>
<name>A0AAJ4E5F2_PSESX</name>
<organism evidence="1 2">
    <name type="scientific">Pseudomonas syringae UB303</name>
    <dbReference type="NCBI Taxonomy" id="1357287"/>
    <lineage>
        <taxon>Bacteria</taxon>
        <taxon>Pseudomonadati</taxon>
        <taxon>Pseudomonadota</taxon>
        <taxon>Gammaproteobacteria</taxon>
        <taxon>Pseudomonadales</taxon>
        <taxon>Pseudomonadaceae</taxon>
        <taxon>Pseudomonas</taxon>
        <taxon>Pseudomonas syringae</taxon>
    </lineage>
</organism>
<sequence length="460" mass="51791">MKPFARVVVLDDQQKHLDIISRALGKAGFAAISYHVEDGQVTPEIDQPCNGVRLIFSDIHLTPTSGISGIDNIGILGPFLRKITEKGPYGLIFWSKYAEDEAEIVQTLIDRAENLGIHLPVFFGFIDKKTVLTDINDDAEAVDEKTQDGFKELIMAEIAKCPTLKAVMEWEERAFLAANSVSNSLFNLLTEKEHGTPSPDSWLNLIAYLAQEAIGTANAKNDPIRAIDNALLPILEDRFRYTQTSESSAFDHIKEKLSNSKLTLPPEISAAKLHSYYLVENLADGTNHHNPRGTISKITDSKFDEFSSNCFGIKWRNLLLDEFIVAGENRKIFDEARSNVDLPPRIHPLLIALTPECDDVQGKVVTQRYLLGIMLNKNDKRFIQYEGRLARDALHEIGTVEYEGSEKVLVVSCRRFIAIPFSALKTLPLTPIMRLRRSMIDELSHQYTTYTRRPGVMRFS</sequence>
<reference evidence="1 2" key="1">
    <citation type="journal article" date="2014" name="Genome Announc.">
        <title>Draft Genome Sequences of a Phylogenetically Diverse Suite of Pseudomonas syringae Strains from Multiple Source Populations.</title>
        <authorList>
            <person name="Baltrus D.A."/>
            <person name="Yourstone S."/>
            <person name="Lind A."/>
            <person name="Guilbaud C."/>
            <person name="Sands D.C."/>
            <person name="Jones C.D."/>
            <person name="Morris C.E."/>
            <person name="Dangl J.L."/>
        </authorList>
    </citation>
    <scope>NUCLEOTIDE SEQUENCE [LARGE SCALE GENOMIC DNA]</scope>
    <source>
        <strain evidence="1 2">UB303</strain>
    </source>
</reference>
<dbReference type="AlphaFoldDB" id="A0AAJ4E5F2"/>